<evidence type="ECO:0000313" key="1">
    <source>
        <dbReference type="EMBL" id="GAH10594.1"/>
    </source>
</evidence>
<name>X1E098_9ZZZZ</name>
<sequence>MWLRPRKYKKYNPIETREEAERIEQLLTEKLRKKGHGVWSN</sequence>
<protein>
    <submittedName>
        <fullName evidence="1">Uncharacterized protein</fullName>
    </submittedName>
</protein>
<comment type="caution">
    <text evidence="1">The sequence shown here is derived from an EMBL/GenBank/DDBJ whole genome shotgun (WGS) entry which is preliminary data.</text>
</comment>
<organism evidence="1">
    <name type="scientific">marine sediment metagenome</name>
    <dbReference type="NCBI Taxonomy" id="412755"/>
    <lineage>
        <taxon>unclassified sequences</taxon>
        <taxon>metagenomes</taxon>
        <taxon>ecological metagenomes</taxon>
    </lineage>
</organism>
<reference evidence="1" key="1">
    <citation type="journal article" date="2014" name="Front. Microbiol.">
        <title>High frequency of phylogenetically diverse reductive dehalogenase-homologous genes in deep subseafloor sedimentary metagenomes.</title>
        <authorList>
            <person name="Kawai M."/>
            <person name="Futagami T."/>
            <person name="Toyoda A."/>
            <person name="Takaki Y."/>
            <person name="Nishi S."/>
            <person name="Hori S."/>
            <person name="Arai W."/>
            <person name="Tsubouchi T."/>
            <person name="Morono Y."/>
            <person name="Uchiyama I."/>
            <person name="Ito T."/>
            <person name="Fujiyama A."/>
            <person name="Inagaki F."/>
            <person name="Takami H."/>
        </authorList>
    </citation>
    <scope>NUCLEOTIDE SEQUENCE</scope>
    <source>
        <strain evidence="1">Expedition CK06-06</strain>
    </source>
</reference>
<dbReference type="AlphaFoldDB" id="X1E098"/>
<proteinExistence type="predicted"/>
<dbReference type="EMBL" id="BART01039091">
    <property type="protein sequence ID" value="GAH10594.1"/>
    <property type="molecule type" value="Genomic_DNA"/>
</dbReference>
<gene>
    <name evidence="1" type="ORF">S01H4_64457</name>
</gene>
<accession>X1E098</accession>